<evidence type="ECO:0000256" key="4">
    <source>
        <dbReference type="ARBA" id="ARBA00022763"/>
    </source>
</evidence>
<evidence type="ECO:0000256" key="6">
    <source>
        <dbReference type="ARBA" id="ARBA00023163"/>
    </source>
</evidence>
<dbReference type="Gene3D" id="3.30.160.70">
    <property type="entry name" value="Methylated DNA-protein cysteine methyltransferase domain"/>
    <property type="match status" value="1"/>
</dbReference>
<keyword evidence="4" id="KW-0227">DNA damage</keyword>
<dbReference type="Pfam" id="PF12833">
    <property type="entry name" value="HTH_18"/>
    <property type="match status" value="1"/>
</dbReference>
<accession>A0A5B8A6F6</accession>
<keyword evidence="11" id="KW-1185">Reference proteome</keyword>
<dbReference type="PROSITE" id="PS00374">
    <property type="entry name" value="MGMT"/>
    <property type="match status" value="1"/>
</dbReference>
<evidence type="ECO:0000256" key="5">
    <source>
        <dbReference type="ARBA" id="ARBA00023015"/>
    </source>
</evidence>
<dbReference type="PANTHER" id="PTHR10815:SF13">
    <property type="entry name" value="METHYLATED-DNA--PROTEIN-CYSTEINE METHYLTRANSFERASE"/>
    <property type="match status" value="1"/>
</dbReference>
<dbReference type="SUPFAM" id="SSF46767">
    <property type="entry name" value="Methylated DNA-protein cysteine methyltransferase, C-terminal domain"/>
    <property type="match status" value="1"/>
</dbReference>
<dbReference type="Gene3D" id="1.10.10.60">
    <property type="entry name" value="Homeodomain-like"/>
    <property type="match status" value="1"/>
</dbReference>
<dbReference type="Pfam" id="PF02870">
    <property type="entry name" value="Methyltransf_1N"/>
    <property type="match status" value="1"/>
</dbReference>
<dbReference type="InterPro" id="IPR036217">
    <property type="entry name" value="MethylDNA_cys_MeTrfase_DNAb"/>
</dbReference>
<organism evidence="10 11">
    <name type="scientific">Hymenobacter jejuensis</name>
    <dbReference type="NCBI Taxonomy" id="2502781"/>
    <lineage>
        <taxon>Bacteria</taxon>
        <taxon>Pseudomonadati</taxon>
        <taxon>Bacteroidota</taxon>
        <taxon>Cytophagia</taxon>
        <taxon>Cytophagales</taxon>
        <taxon>Hymenobacteraceae</taxon>
        <taxon>Hymenobacter</taxon>
    </lineage>
</organism>
<dbReference type="InterPro" id="IPR009057">
    <property type="entry name" value="Homeodomain-like_sf"/>
</dbReference>
<dbReference type="PANTHER" id="PTHR10815">
    <property type="entry name" value="METHYLATED-DNA--PROTEIN-CYSTEINE METHYLTRANSFERASE"/>
    <property type="match status" value="1"/>
</dbReference>
<dbReference type="GO" id="GO:0043565">
    <property type="term" value="F:sequence-specific DNA binding"/>
    <property type="evidence" value="ECO:0007669"/>
    <property type="project" value="InterPro"/>
</dbReference>
<dbReference type="GO" id="GO:0003700">
    <property type="term" value="F:DNA-binding transcription factor activity"/>
    <property type="evidence" value="ECO:0007669"/>
    <property type="project" value="InterPro"/>
</dbReference>
<keyword evidence="2 10" id="KW-0489">Methyltransferase</keyword>
<dbReference type="Proteomes" id="UP000305398">
    <property type="component" value="Chromosome"/>
</dbReference>
<dbReference type="NCBIfam" id="TIGR00589">
    <property type="entry name" value="ogt"/>
    <property type="match status" value="1"/>
</dbReference>
<dbReference type="InterPro" id="IPR036388">
    <property type="entry name" value="WH-like_DNA-bd_sf"/>
</dbReference>
<dbReference type="AlphaFoldDB" id="A0A5B8A6F6"/>
<dbReference type="RefSeq" id="WP_139517487.1">
    <property type="nucleotide sequence ID" value="NZ_CP040896.1"/>
</dbReference>
<dbReference type="InterPro" id="IPR014048">
    <property type="entry name" value="MethylDNA_cys_MeTrfase_DNA-bd"/>
</dbReference>
<evidence type="ECO:0000313" key="11">
    <source>
        <dbReference type="Proteomes" id="UP000305398"/>
    </source>
</evidence>
<dbReference type="PROSITE" id="PS01124">
    <property type="entry name" value="HTH_ARAC_FAMILY_2"/>
    <property type="match status" value="1"/>
</dbReference>
<dbReference type="Gene3D" id="1.10.10.10">
    <property type="entry name" value="Winged helix-like DNA-binding domain superfamily/Winged helix DNA-binding domain"/>
    <property type="match status" value="1"/>
</dbReference>
<dbReference type="EC" id="2.1.1.63" evidence="10"/>
<dbReference type="SUPFAM" id="SSF46689">
    <property type="entry name" value="Homeodomain-like"/>
    <property type="match status" value="2"/>
</dbReference>
<protein>
    <submittedName>
        <fullName evidence="10">Methylated-DNA--[protein]-cysteine S-methyltransferase</fullName>
        <ecNumber evidence="10">2.1.1.63</ecNumber>
    </submittedName>
</protein>
<evidence type="ECO:0000313" key="10">
    <source>
        <dbReference type="EMBL" id="QDA62256.1"/>
    </source>
</evidence>
<comment type="catalytic activity">
    <reaction evidence="1">
        <text>a 4-O-methyl-thymidine in DNA + L-cysteinyl-[protein] = a thymidine in DNA + S-methyl-L-cysteinyl-[protein]</text>
        <dbReference type="Rhea" id="RHEA:53428"/>
        <dbReference type="Rhea" id="RHEA-COMP:10131"/>
        <dbReference type="Rhea" id="RHEA-COMP:10132"/>
        <dbReference type="Rhea" id="RHEA-COMP:13555"/>
        <dbReference type="Rhea" id="RHEA-COMP:13556"/>
        <dbReference type="ChEBI" id="CHEBI:29950"/>
        <dbReference type="ChEBI" id="CHEBI:82612"/>
        <dbReference type="ChEBI" id="CHEBI:137386"/>
        <dbReference type="ChEBI" id="CHEBI:137387"/>
        <dbReference type="EC" id="2.1.1.63"/>
    </reaction>
</comment>
<dbReference type="SMART" id="SM00342">
    <property type="entry name" value="HTH_ARAC"/>
    <property type="match status" value="1"/>
</dbReference>
<evidence type="ECO:0000256" key="1">
    <source>
        <dbReference type="ARBA" id="ARBA00001286"/>
    </source>
</evidence>
<dbReference type="Pfam" id="PF01035">
    <property type="entry name" value="DNA_binding_1"/>
    <property type="match status" value="1"/>
</dbReference>
<dbReference type="InterPro" id="IPR001497">
    <property type="entry name" value="MethylDNA_cys_MeTrfase_AS"/>
</dbReference>
<keyword evidence="3 10" id="KW-0808">Transferase</keyword>
<dbReference type="GO" id="GO:0032259">
    <property type="term" value="P:methylation"/>
    <property type="evidence" value="ECO:0007669"/>
    <property type="project" value="UniProtKB-KW"/>
</dbReference>
<dbReference type="InterPro" id="IPR008332">
    <property type="entry name" value="MethylG_MeTrfase_N"/>
</dbReference>
<dbReference type="InterPro" id="IPR018060">
    <property type="entry name" value="HTH_AraC"/>
</dbReference>
<feature type="domain" description="HTH araC/xylS-type" evidence="9">
    <location>
        <begin position="8"/>
        <end position="105"/>
    </location>
</feature>
<evidence type="ECO:0000256" key="2">
    <source>
        <dbReference type="ARBA" id="ARBA00022603"/>
    </source>
</evidence>
<comment type="catalytic activity">
    <reaction evidence="8">
        <text>a 6-O-methyl-2'-deoxyguanosine in DNA + L-cysteinyl-[protein] = S-methyl-L-cysteinyl-[protein] + a 2'-deoxyguanosine in DNA</text>
        <dbReference type="Rhea" id="RHEA:24000"/>
        <dbReference type="Rhea" id="RHEA-COMP:10131"/>
        <dbReference type="Rhea" id="RHEA-COMP:10132"/>
        <dbReference type="Rhea" id="RHEA-COMP:11367"/>
        <dbReference type="Rhea" id="RHEA-COMP:11368"/>
        <dbReference type="ChEBI" id="CHEBI:29950"/>
        <dbReference type="ChEBI" id="CHEBI:82612"/>
        <dbReference type="ChEBI" id="CHEBI:85445"/>
        <dbReference type="ChEBI" id="CHEBI:85448"/>
        <dbReference type="EC" id="2.1.1.63"/>
    </reaction>
</comment>
<evidence type="ECO:0000256" key="3">
    <source>
        <dbReference type="ARBA" id="ARBA00022679"/>
    </source>
</evidence>
<dbReference type="CDD" id="cd06445">
    <property type="entry name" value="ATase"/>
    <property type="match status" value="1"/>
</dbReference>
<keyword evidence="6" id="KW-0804">Transcription</keyword>
<evidence type="ECO:0000256" key="8">
    <source>
        <dbReference type="ARBA" id="ARBA00049348"/>
    </source>
</evidence>
<dbReference type="EMBL" id="CP040896">
    <property type="protein sequence ID" value="QDA62256.1"/>
    <property type="molecule type" value="Genomic_DNA"/>
</dbReference>
<dbReference type="GO" id="GO:0006281">
    <property type="term" value="P:DNA repair"/>
    <property type="evidence" value="ECO:0007669"/>
    <property type="project" value="UniProtKB-KW"/>
</dbReference>
<proteinExistence type="predicted"/>
<dbReference type="InterPro" id="IPR036631">
    <property type="entry name" value="MGMT_N_sf"/>
</dbReference>
<keyword evidence="7" id="KW-0234">DNA repair</keyword>
<sequence length="282" mass="31799">MTDYQRIAAAIAYIRERFQEQPDLEAMAQQANWSPFHFQRKFQQWAGVSPKKFLQYVSIQHAKTLLQDQQSVAGATYETGLSSPSRLHDLFITLEGMTPGEYRQGGAELHIQYSFGESPFGHYLVASTAKGICKLTFCEEPEAALTELRTEWPFATLEQAVAEAHTAVARFFRHEFGPTDRLHLHLKGTPFQLKVWESLLRIPEGRLATYARVAEQAQYSRAVRAVGTAIGSNPIGYLIPCHRVIRQTGELGQYRWGSTRKAALIGWEAAHAESLHELPLLT</sequence>
<keyword evidence="5" id="KW-0805">Transcription regulation</keyword>
<dbReference type="KEGG" id="hyj:FHG12_20090"/>
<reference evidence="10 11" key="1">
    <citation type="submission" date="2019-06" db="EMBL/GenBank/DDBJ databases">
        <authorList>
            <person name="Srinivasan S."/>
        </authorList>
    </citation>
    <scope>NUCLEOTIDE SEQUENCE [LARGE SCALE GENOMIC DNA]</scope>
    <source>
        <strain evidence="10 11">17J68-5</strain>
    </source>
</reference>
<name>A0A5B8A6F6_9BACT</name>
<dbReference type="GO" id="GO:0003908">
    <property type="term" value="F:methylated-DNA-[protein]-cysteine S-methyltransferase activity"/>
    <property type="evidence" value="ECO:0007669"/>
    <property type="project" value="UniProtKB-EC"/>
</dbReference>
<evidence type="ECO:0000259" key="9">
    <source>
        <dbReference type="PROSITE" id="PS01124"/>
    </source>
</evidence>
<gene>
    <name evidence="10" type="ORF">FHG12_20090</name>
</gene>
<dbReference type="SUPFAM" id="SSF53155">
    <property type="entry name" value="Methylated DNA-protein cysteine methyltransferase domain"/>
    <property type="match status" value="1"/>
</dbReference>
<dbReference type="OrthoDB" id="9802228at2"/>
<evidence type="ECO:0000256" key="7">
    <source>
        <dbReference type="ARBA" id="ARBA00023204"/>
    </source>
</evidence>